<reference evidence="3" key="1">
    <citation type="journal article" date="2014" name="Front. Microbiol.">
        <title>High frequency of phylogenetically diverse reductive dehalogenase-homologous genes in deep subseafloor sedimentary metagenomes.</title>
        <authorList>
            <person name="Kawai M."/>
            <person name="Futagami T."/>
            <person name="Toyoda A."/>
            <person name="Takaki Y."/>
            <person name="Nishi S."/>
            <person name="Hori S."/>
            <person name="Arai W."/>
            <person name="Tsubouchi T."/>
            <person name="Morono Y."/>
            <person name="Uchiyama I."/>
            <person name="Ito T."/>
            <person name="Fujiyama A."/>
            <person name="Inagaki F."/>
            <person name="Takami H."/>
        </authorList>
    </citation>
    <scope>NUCLEOTIDE SEQUENCE</scope>
    <source>
        <strain evidence="3">Expedition CK06-06</strain>
    </source>
</reference>
<keyword evidence="1" id="KW-0694">RNA-binding</keyword>
<dbReference type="InterPro" id="IPR035979">
    <property type="entry name" value="RBD_domain_sf"/>
</dbReference>
<dbReference type="EMBL" id="BARS01000366">
    <property type="protein sequence ID" value="GAF76234.1"/>
    <property type="molecule type" value="Genomic_DNA"/>
</dbReference>
<dbReference type="GO" id="GO:0003723">
    <property type="term" value="F:RNA binding"/>
    <property type="evidence" value="ECO:0007669"/>
    <property type="project" value="UniProtKB-KW"/>
</dbReference>
<dbReference type="InterPro" id="IPR000504">
    <property type="entry name" value="RRM_dom"/>
</dbReference>
<feature type="non-terminal residue" evidence="3">
    <location>
        <position position="72"/>
    </location>
</feature>
<protein>
    <recommendedName>
        <fullName evidence="2">RRM domain-containing protein</fullName>
    </recommendedName>
</protein>
<dbReference type="InterPro" id="IPR012677">
    <property type="entry name" value="Nucleotide-bd_a/b_plait_sf"/>
</dbReference>
<evidence type="ECO:0000259" key="2">
    <source>
        <dbReference type="PROSITE" id="PS50102"/>
    </source>
</evidence>
<comment type="caution">
    <text evidence="3">The sequence shown here is derived from an EMBL/GenBank/DDBJ whole genome shotgun (WGS) entry which is preliminary data.</text>
</comment>
<feature type="domain" description="RRM" evidence="2">
    <location>
        <begin position="1"/>
        <end position="72"/>
    </location>
</feature>
<dbReference type="SMART" id="SM00360">
    <property type="entry name" value="RRM"/>
    <property type="match status" value="1"/>
</dbReference>
<organism evidence="3">
    <name type="scientific">marine sediment metagenome</name>
    <dbReference type="NCBI Taxonomy" id="412755"/>
    <lineage>
        <taxon>unclassified sequences</taxon>
        <taxon>metagenomes</taxon>
        <taxon>ecological metagenomes</taxon>
    </lineage>
</organism>
<proteinExistence type="predicted"/>
<dbReference type="SUPFAM" id="SSF54928">
    <property type="entry name" value="RNA-binding domain, RBD"/>
    <property type="match status" value="1"/>
</dbReference>
<dbReference type="PROSITE" id="PS50102">
    <property type="entry name" value="RRM"/>
    <property type="match status" value="1"/>
</dbReference>
<name>X0S5D6_9ZZZZ</name>
<dbReference type="InterPro" id="IPR052462">
    <property type="entry name" value="SLIRP/GR-RBP-like"/>
</dbReference>
<dbReference type="PANTHER" id="PTHR48027">
    <property type="entry name" value="HETEROGENEOUS NUCLEAR RIBONUCLEOPROTEIN 87F-RELATED"/>
    <property type="match status" value="1"/>
</dbReference>
<sequence>MNIYVGNLSYEVTEEELRQEFGAFGEVTSVNIIIDKYSGRAKGFGFVEMASVSEGQAAITGLNGKTLKERTL</sequence>
<accession>X0S5D6</accession>
<evidence type="ECO:0000313" key="3">
    <source>
        <dbReference type="EMBL" id="GAF76234.1"/>
    </source>
</evidence>
<evidence type="ECO:0000256" key="1">
    <source>
        <dbReference type="ARBA" id="ARBA00022884"/>
    </source>
</evidence>
<gene>
    <name evidence="3" type="ORF">S01H1_00933</name>
</gene>
<dbReference type="Gene3D" id="3.30.70.330">
    <property type="match status" value="1"/>
</dbReference>
<dbReference type="AlphaFoldDB" id="X0S5D6"/>
<dbReference type="Pfam" id="PF00076">
    <property type="entry name" value="RRM_1"/>
    <property type="match status" value="1"/>
</dbReference>